<feature type="transmembrane region" description="Helical" evidence="1">
    <location>
        <begin position="160"/>
        <end position="179"/>
    </location>
</feature>
<proteinExistence type="predicted"/>
<sequence length="239" mass="26631">MKAILLTGERITELSLKLAMLSSQRAIGLTALQFQKIEGALRWHRDACRPVNVLRRLVSSAFSGRLRQAIALICEQKTMLRMAADETGDDGTVLEALFSLSSAVADYELQSAVDEPKMRLALAVCSLQGKRDRFARLVRNGEVETAPTGLRLRGLTARRIAAYGAVTLFTVWPGAIFWRMEVDGALSRGQLVGYLIGTVLISIWLTRSLFTELRADKRLMLELNSDLRPQQISDKRRGK</sequence>
<protein>
    <submittedName>
        <fullName evidence="2">Uncharacterized protein</fullName>
    </submittedName>
</protein>
<keyword evidence="1" id="KW-1133">Transmembrane helix</keyword>
<gene>
    <name evidence="2" type="ORF">DES47_101820</name>
</gene>
<dbReference type="RefSeq" id="WP_133699360.1">
    <property type="nucleotide sequence ID" value="NZ_SNXS01000001.1"/>
</dbReference>
<reference evidence="2 3" key="1">
    <citation type="submission" date="2019-03" db="EMBL/GenBank/DDBJ databases">
        <title>Genomic Encyclopedia of Type Strains, Phase IV (KMG-IV): sequencing the most valuable type-strain genomes for metagenomic binning, comparative biology and taxonomic classification.</title>
        <authorList>
            <person name="Goeker M."/>
        </authorList>
    </citation>
    <scope>NUCLEOTIDE SEQUENCE [LARGE SCALE GENOMIC DNA]</scope>
    <source>
        <strain evidence="2 3">DSM 16998</strain>
    </source>
</reference>
<dbReference type="EMBL" id="SNXS01000001">
    <property type="protein sequence ID" value="TDP74754.1"/>
    <property type="molecule type" value="Genomic_DNA"/>
</dbReference>
<evidence type="ECO:0000313" key="3">
    <source>
        <dbReference type="Proteomes" id="UP000295361"/>
    </source>
</evidence>
<keyword evidence="1" id="KW-0812">Transmembrane</keyword>
<evidence type="ECO:0000313" key="2">
    <source>
        <dbReference type="EMBL" id="TDP74754.1"/>
    </source>
</evidence>
<feature type="transmembrane region" description="Helical" evidence="1">
    <location>
        <begin position="191"/>
        <end position="210"/>
    </location>
</feature>
<name>A0A4R6QT70_9BURK</name>
<organism evidence="2 3">
    <name type="scientific">Roseateles toxinivorans</name>
    <dbReference type="NCBI Taxonomy" id="270368"/>
    <lineage>
        <taxon>Bacteria</taxon>
        <taxon>Pseudomonadati</taxon>
        <taxon>Pseudomonadota</taxon>
        <taxon>Betaproteobacteria</taxon>
        <taxon>Burkholderiales</taxon>
        <taxon>Sphaerotilaceae</taxon>
        <taxon>Roseateles</taxon>
    </lineage>
</organism>
<keyword evidence="1" id="KW-0472">Membrane</keyword>
<comment type="caution">
    <text evidence="2">The sequence shown here is derived from an EMBL/GenBank/DDBJ whole genome shotgun (WGS) entry which is preliminary data.</text>
</comment>
<dbReference type="InParanoid" id="A0A4R6QT70"/>
<keyword evidence="3" id="KW-1185">Reference proteome</keyword>
<dbReference type="Proteomes" id="UP000295361">
    <property type="component" value="Unassembled WGS sequence"/>
</dbReference>
<accession>A0A4R6QT70</accession>
<dbReference type="AlphaFoldDB" id="A0A4R6QT70"/>
<evidence type="ECO:0000256" key="1">
    <source>
        <dbReference type="SAM" id="Phobius"/>
    </source>
</evidence>
<dbReference type="OrthoDB" id="9848909at2"/>